<protein>
    <submittedName>
        <fullName evidence="2">Uncharacterized protein</fullName>
    </submittedName>
</protein>
<feature type="signal peptide" evidence="1">
    <location>
        <begin position="1"/>
        <end position="20"/>
    </location>
</feature>
<keyword evidence="3" id="KW-1185">Reference proteome</keyword>
<dbReference type="PROSITE" id="PS51257">
    <property type="entry name" value="PROKAR_LIPOPROTEIN"/>
    <property type="match status" value="1"/>
</dbReference>
<dbReference type="EMBL" id="MU860621">
    <property type="protein sequence ID" value="KAK4233228.1"/>
    <property type="molecule type" value="Genomic_DNA"/>
</dbReference>
<name>A0AAN7C2B5_9PEZI</name>
<gene>
    <name evidence="2" type="ORF">C8A03DRAFT_39082</name>
</gene>
<evidence type="ECO:0000313" key="3">
    <source>
        <dbReference type="Proteomes" id="UP001303760"/>
    </source>
</evidence>
<reference evidence="2" key="2">
    <citation type="submission" date="2023-05" db="EMBL/GenBank/DDBJ databases">
        <authorList>
            <consortium name="Lawrence Berkeley National Laboratory"/>
            <person name="Steindorff A."/>
            <person name="Hensen N."/>
            <person name="Bonometti L."/>
            <person name="Westerberg I."/>
            <person name="Brannstrom I.O."/>
            <person name="Guillou S."/>
            <person name="Cros-Aarteil S."/>
            <person name="Calhoun S."/>
            <person name="Haridas S."/>
            <person name="Kuo A."/>
            <person name="Mondo S."/>
            <person name="Pangilinan J."/>
            <person name="Riley R."/>
            <person name="Labutti K."/>
            <person name="Andreopoulos B."/>
            <person name="Lipzen A."/>
            <person name="Chen C."/>
            <person name="Yanf M."/>
            <person name="Daum C."/>
            <person name="Ng V."/>
            <person name="Clum A."/>
            <person name="Ohm R."/>
            <person name="Martin F."/>
            <person name="Silar P."/>
            <person name="Natvig D."/>
            <person name="Lalanne C."/>
            <person name="Gautier V."/>
            <person name="Ament-Velasquez S.L."/>
            <person name="Kruys A."/>
            <person name="Hutchinson M.I."/>
            <person name="Powell A.J."/>
            <person name="Barry K."/>
            <person name="Miller A.N."/>
            <person name="Grigoriev I.V."/>
            <person name="Debuchy R."/>
            <person name="Gladieux P."/>
            <person name="Thoren M.H."/>
            <person name="Johannesson H."/>
        </authorList>
    </citation>
    <scope>NUCLEOTIDE SEQUENCE</scope>
    <source>
        <strain evidence="2">CBS 532.94</strain>
    </source>
</reference>
<organism evidence="2 3">
    <name type="scientific">Achaetomium macrosporum</name>
    <dbReference type="NCBI Taxonomy" id="79813"/>
    <lineage>
        <taxon>Eukaryota</taxon>
        <taxon>Fungi</taxon>
        <taxon>Dikarya</taxon>
        <taxon>Ascomycota</taxon>
        <taxon>Pezizomycotina</taxon>
        <taxon>Sordariomycetes</taxon>
        <taxon>Sordariomycetidae</taxon>
        <taxon>Sordariales</taxon>
        <taxon>Chaetomiaceae</taxon>
        <taxon>Achaetomium</taxon>
    </lineage>
</organism>
<evidence type="ECO:0000256" key="1">
    <source>
        <dbReference type="SAM" id="SignalP"/>
    </source>
</evidence>
<feature type="non-terminal residue" evidence="2">
    <location>
        <position position="96"/>
    </location>
</feature>
<dbReference type="Proteomes" id="UP001303760">
    <property type="component" value="Unassembled WGS sequence"/>
</dbReference>
<sequence>MQLFRSLAGLSMLVAAGVQGCIRLHVINTNNFLTGDTMRVQLWDNNDFYCEVSPGKRGADGDTRWVMDCPNGDYHIELWNDGRQGHPLGWPHGILR</sequence>
<proteinExistence type="predicted"/>
<dbReference type="AlphaFoldDB" id="A0AAN7C2B5"/>
<feature type="chain" id="PRO_5042861583" evidence="1">
    <location>
        <begin position="21"/>
        <end position="96"/>
    </location>
</feature>
<comment type="caution">
    <text evidence="2">The sequence shown here is derived from an EMBL/GenBank/DDBJ whole genome shotgun (WGS) entry which is preliminary data.</text>
</comment>
<evidence type="ECO:0000313" key="2">
    <source>
        <dbReference type="EMBL" id="KAK4233228.1"/>
    </source>
</evidence>
<keyword evidence="1" id="KW-0732">Signal</keyword>
<accession>A0AAN7C2B5</accession>
<reference evidence="2" key="1">
    <citation type="journal article" date="2023" name="Mol. Phylogenet. Evol.">
        <title>Genome-scale phylogeny and comparative genomics of the fungal order Sordariales.</title>
        <authorList>
            <person name="Hensen N."/>
            <person name="Bonometti L."/>
            <person name="Westerberg I."/>
            <person name="Brannstrom I.O."/>
            <person name="Guillou S."/>
            <person name="Cros-Aarteil S."/>
            <person name="Calhoun S."/>
            <person name="Haridas S."/>
            <person name="Kuo A."/>
            <person name="Mondo S."/>
            <person name="Pangilinan J."/>
            <person name="Riley R."/>
            <person name="LaButti K."/>
            <person name="Andreopoulos B."/>
            <person name="Lipzen A."/>
            <person name="Chen C."/>
            <person name="Yan M."/>
            <person name="Daum C."/>
            <person name="Ng V."/>
            <person name="Clum A."/>
            <person name="Steindorff A."/>
            <person name="Ohm R.A."/>
            <person name="Martin F."/>
            <person name="Silar P."/>
            <person name="Natvig D.O."/>
            <person name="Lalanne C."/>
            <person name="Gautier V."/>
            <person name="Ament-Velasquez S.L."/>
            <person name="Kruys A."/>
            <person name="Hutchinson M.I."/>
            <person name="Powell A.J."/>
            <person name="Barry K."/>
            <person name="Miller A.N."/>
            <person name="Grigoriev I.V."/>
            <person name="Debuchy R."/>
            <person name="Gladieux P."/>
            <person name="Hiltunen Thoren M."/>
            <person name="Johannesson H."/>
        </authorList>
    </citation>
    <scope>NUCLEOTIDE SEQUENCE</scope>
    <source>
        <strain evidence="2">CBS 532.94</strain>
    </source>
</reference>